<reference evidence="3 4" key="1">
    <citation type="journal article" date="2017" name="PLoS Biol.">
        <title>The sea cucumber genome provides insights into morphological evolution and visceral regeneration.</title>
        <authorList>
            <person name="Zhang X."/>
            <person name="Sun L."/>
            <person name="Yuan J."/>
            <person name="Sun Y."/>
            <person name="Gao Y."/>
            <person name="Zhang L."/>
            <person name="Li S."/>
            <person name="Dai H."/>
            <person name="Hamel J.F."/>
            <person name="Liu C."/>
            <person name="Yu Y."/>
            <person name="Liu S."/>
            <person name="Lin W."/>
            <person name="Guo K."/>
            <person name="Jin S."/>
            <person name="Xu P."/>
            <person name="Storey K.B."/>
            <person name="Huan P."/>
            <person name="Zhang T."/>
            <person name="Zhou Y."/>
            <person name="Zhang J."/>
            <person name="Lin C."/>
            <person name="Li X."/>
            <person name="Xing L."/>
            <person name="Huo D."/>
            <person name="Sun M."/>
            <person name="Wang L."/>
            <person name="Mercier A."/>
            <person name="Li F."/>
            <person name="Yang H."/>
            <person name="Xiang J."/>
        </authorList>
    </citation>
    <scope>NUCLEOTIDE SEQUENCE [LARGE SCALE GENOMIC DNA]</scope>
    <source>
        <strain evidence="3">Shaxun</strain>
        <tissue evidence="3">Muscle</tissue>
    </source>
</reference>
<keyword evidence="1" id="KW-0812">Transmembrane</keyword>
<evidence type="ECO:0000256" key="1">
    <source>
        <dbReference type="SAM" id="Phobius"/>
    </source>
</evidence>
<accession>A0A2G8KEP7</accession>
<organism evidence="3 4">
    <name type="scientific">Stichopus japonicus</name>
    <name type="common">Sea cucumber</name>
    <dbReference type="NCBI Taxonomy" id="307972"/>
    <lineage>
        <taxon>Eukaryota</taxon>
        <taxon>Metazoa</taxon>
        <taxon>Echinodermata</taxon>
        <taxon>Eleutherozoa</taxon>
        <taxon>Echinozoa</taxon>
        <taxon>Holothuroidea</taxon>
        <taxon>Aspidochirotacea</taxon>
        <taxon>Aspidochirotida</taxon>
        <taxon>Stichopodidae</taxon>
        <taxon>Apostichopus</taxon>
    </lineage>
</organism>
<evidence type="ECO:0008006" key="5">
    <source>
        <dbReference type="Google" id="ProtNLM"/>
    </source>
</evidence>
<sequence>MAYSPIVKRFSLLVTACVLNLNFICYGQPVALSPTKDDVIFAGERIVLMCSLTNSRINDSVSMVIIDDNGFVIPSGRLNTASEYTEVTSKILIQNTTAFNCAVTDWQGLDYNIDIIVKPLPSSLPYCSSNYTDGIIVGEVVNIKCCISPGKTLRWHADSDVFFEEIRDNAWTMTNTNYINVKPSITQNGTLFTCEAHGENHIDVCIIGPIKWITPNGLVDSGIEFSVVGPTVMVTVLPNSTFTGNFVLNCSGKLNGIIAQGNITLQIPNDVTMTNASTKTPVLLTNSPGANILLLIVLYVTLIFLVIIFLLSFLICLKYKHIKQSPKVKEDSKVSTVSVVDYHGYDLPPCAKNAEHVPRGLEATNQNYERRLRTKIDRVSVRKEIRKIALDDGGLLSLHTNVTSRPPSQMGNDDEGVVFDDERFERNHDKKGQFTKLPKRSSALKQTTTSATKDYLTKVGDQTLSSKYDTEMIHFRHILIDEDELEDDDLDEADEYWDNFL</sequence>
<gene>
    <name evidence="3" type="ORF">BSL78_16673</name>
</gene>
<proteinExistence type="predicted"/>
<keyword evidence="2" id="KW-0732">Signal</keyword>
<evidence type="ECO:0000256" key="2">
    <source>
        <dbReference type="SAM" id="SignalP"/>
    </source>
</evidence>
<keyword evidence="1" id="KW-0472">Membrane</keyword>
<comment type="caution">
    <text evidence="3">The sequence shown here is derived from an EMBL/GenBank/DDBJ whole genome shotgun (WGS) entry which is preliminary data.</text>
</comment>
<keyword evidence="4" id="KW-1185">Reference proteome</keyword>
<feature type="transmembrane region" description="Helical" evidence="1">
    <location>
        <begin position="292"/>
        <end position="317"/>
    </location>
</feature>
<protein>
    <recommendedName>
        <fullName evidence="5">Ig-like domain-containing protein</fullName>
    </recommendedName>
</protein>
<feature type="chain" id="PRO_5013950111" description="Ig-like domain-containing protein" evidence="2">
    <location>
        <begin position="28"/>
        <end position="501"/>
    </location>
</feature>
<keyword evidence="1" id="KW-1133">Transmembrane helix</keyword>
<dbReference type="EMBL" id="MRZV01000643">
    <property type="protein sequence ID" value="PIK46463.1"/>
    <property type="molecule type" value="Genomic_DNA"/>
</dbReference>
<feature type="signal peptide" evidence="2">
    <location>
        <begin position="1"/>
        <end position="27"/>
    </location>
</feature>
<dbReference type="Proteomes" id="UP000230750">
    <property type="component" value="Unassembled WGS sequence"/>
</dbReference>
<name>A0A2G8KEP7_STIJA</name>
<evidence type="ECO:0000313" key="3">
    <source>
        <dbReference type="EMBL" id="PIK46463.1"/>
    </source>
</evidence>
<evidence type="ECO:0000313" key="4">
    <source>
        <dbReference type="Proteomes" id="UP000230750"/>
    </source>
</evidence>
<dbReference type="AlphaFoldDB" id="A0A2G8KEP7"/>